<evidence type="ECO:0000256" key="7">
    <source>
        <dbReference type="ARBA" id="ARBA00023012"/>
    </source>
</evidence>
<evidence type="ECO:0000256" key="2">
    <source>
        <dbReference type="ARBA" id="ARBA00004236"/>
    </source>
</evidence>
<feature type="domain" description="Histidine kinase" evidence="8">
    <location>
        <begin position="33"/>
        <end position="251"/>
    </location>
</feature>
<dbReference type="Pfam" id="PF02518">
    <property type="entry name" value="HATPase_c"/>
    <property type="match status" value="1"/>
</dbReference>
<dbReference type="Pfam" id="PF00512">
    <property type="entry name" value="HisKA"/>
    <property type="match status" value="1"/>
</dbReference>
<evidence type="ECO:0000256" key="4">
    <source>
        <dbReference type="ARBA" id="ARBA00022553"/>
    </source>
</evidence>
<evidence type="ECO:0000259" key="8">
    <source>
        <dbReference type="PROSITE" id="PS50109"/>
    </source>
</evidence>
<comment type="subcellular location">
    <subcellularLocation>
        <location evidence="2">Cell membrane</location>
    </subcellularLocation>
</comment>
<dbReference type="PANTHER" id="PTHR43711">
    <property type="entry name" value="TWO-COMPONENT HISTIDINE KINASE"/>
    <property type="match status" value="1"/>
</dbReference>
<dbReference type="Gene3D" id="1.10.287.130">
    <property type="match status" value="1"/>
</dbReference>
<dbReference type="InterPro" id="IPR004358">
    <property type="entry name" value="Sig_transdc_His_kin-like_C"/>
</dbReference>
<dbReference type="InterPro" id="IPR005467">
    <property type="entry name" value="His_kinase_dom"/>
</dbReference>
<dbReference type="InterPro" id="IPR003594">
    <property type="entry name" value="HATPase_dom"/>
</dbReference>
<keyword evidence="5" id="KW-0808">Transferase</keyword>
<gene>
    <name evidence="9" type="ORF">GCM10025863_32180</name>
</gene>
<dbReference type="SUPFAM" id="SSF55874">
    <property type="entry name" value="ATPase domain of HSP90 chaperone/DNA topoisomerase II/histidine kinase"/>
    <property type="match status" value="1"/>
</dbReference>
<evidence type="ECO:0000256" key="5">
    <source>
        <dbReference type="ARBA" id="ARBA00022679"/>
    </source>
</evidence>
<dbReference type="EC" id="2.7.13.3" evidence="3"/>
<reference evidence="10" key="1">
    <citation type="journal article" date="2019" name="Int. J. Syst. Evol. Microbiol.">
        <title>The Global Catalogue of Microorganisms (GCM) 10K type strain sequencing project: providing services to taxonomists for standard genome sequencing and annotation.</title>
        <authorList>
            <consortium name="The Broad Institute Genomics Platform"/>
            <consortium name="The Broad Institute Genome Sequencing Center for Infectious Disease"/>
            <person name="Wu L."/>
            <person name="Ma J."/>
        </authorList>
    </citation>
    <scope>NUCLEOTIDE SEQUENCE [LARGE SCALE GENOMIC DNA]</scope>
    <source>
        <strain evidence="10">NBRC 106310</strain>
    </source>
</reference>
<keyword evidence="10" id="KW-1185">Reference proteome</keyword>
<dbReference type="InterPro" id="IPR036890">
    <property type="entry name" value="HATPase_C_sf"/>
</dbReference>
<dbReference type="SMART" id="SM00388">
    <property type="entry name" value="HisKA"/>
    <property type="match status" value="1"/>
</dbReference>
<evidence type="ECO:0000256" key="3">
    <source>
        <dbReference type="ARBA" id="ARBA00012438"/>
    </source>
</evidence>
<dbReference type="EMBL" id="AP027728">
    <property type="protein sequence ID" value="BDZ40604.1"/>
    <property type="molecule type" value="Genomic_DNA"/>
</dbReference>
<evidence type="ECO:0000256" key="1">
    <source>
        <dbReference type="ARBA" id="ARBA00000085"/>
    </source>
</evidence>
<dbReference type="InterPro" id="IPR050736">
    <property type="entry name" value="Sensor_HK_Regulatory"/>
</dbReference>
<dbReference type="SMART" id="SM00387">
    <property type="entry name" value="HATPase_c"/>
    <property type="match status" value="1"/>
</dbReference>
<organism evidence="9 10">
    <name type="scientific">Microbacterium suwonense</name>
    <dbReference type="NCBI Taxonomy" id="683047"/>
    <lineage>
        <taxon>Bacteria</taxon>
        <taxon>Bacillati</taxon>
        <taxon>Actinomycetota</taxon>
        <taxon>Actinomycetes</taxon>
        <taxon>Micrococcales</taxon>
        <taxon>Microbacteriaceae</taxon>
        <taxon>Microbacterium</taxon>
    </lineage>
</organism>
<protein>
    <recommendedName>
        <fullName evidence="3">histidine kinase</fullName>
        <ecNumber evidence="3">2.7.13.3</ecNumber>
    </recommendedName>
</protein>
<dbReference type="PROSITE" id="PS50109">
    <property type="entry name" value="HIS_KIN"/>
    <property type="match status" value="1"/>
</dbReference>
<evidence type="ECO:0000256" key="6">
    <source>
        <dbReference type="ARBA" id="ARBA00022777"/>
    </source>
</evidence>
<comment type="catalytic activity">
    <reaction evidence="1">
        <text>ATP + protein L-histidine = ADP + protein N-phospho-L-histidine.</text>
        <dbReference type="EC" id="2.7.13.3"/>
    </reaction>
</comment>
<evidence type="ECO:0000313" key="9">
    <source>
        <dbReference type="EMBL" id="BDZ40604.1"/>
    </source>
</evidence>
<dbReference type="PANTHER" id="PTHR43711:SF1">
    <property type="entry name" value="HISTIDINE KINASE 1"/>
    <property type="match status" value="1"/>
</dbReference>
<dbReference type="InterPro" id="IPR036097">
    <property type="entry name" value="HisK_dim/P_sf"/>
</dbReference>
<dbReference type="RefSeq" id="WP_286301160.1">
    <property type="nucleotide sequence ID" value="NZ_AP027728.1"/>
</dbReference>
<evidence type="ECO:0000313" key="10">
    <source>
        <dbReference type="Proteomes" id="UP001321543"/>
    </source>
</evidence>
<sequence>MTSLSADGGALLVPDDSTAEELALRAQEELIASVSHELRTPLTAIIGYLDLTLAHDEMSERARRSIGIAQRNATRMLEIVSDLLEASAVSSTGGASAIAPEDIDLSEIVMAAVESAGHQADERAIAVDTAGVRVLRAWADPHRIRQVLDNLISNAVKYGRDGDTVWVATAQEQGSAVITVRDDGPGVPEDEVPHLFERFFRSALASGSTTHGSGLGLSISRDIVRAHGGELTATSTLGEGSTFAVRLPPKAG</sequence>
<proteinExistence type="predicted"/>
<dbReference type="Proteomes" id="UP001321543">
    <property type="component" value="Chromosome"/>
</dbReference>
<name>A0ABM8FY69_9MICO</name>
<dbReference type="CDD" id="cd00075">
    <property type="entry name" value="HATPase"/>
    <property type="match status" value="1"/>
</dbReference>
<dbReference type="InterPro" id="IPR003661">
    <property type="entry name" value="HisK_dim/P_dom"/>
</dbReference>
<accession>A0ABM8FY69</accession>
<keyword evidence="4" id="KW-0597">Phosphoprotein</keyword>
<keyword evidence="7" id="KW-0902">Two-component regulatory system</keyword>
<dbReference type="Gene3D" id="3.30.565.10">
    <property type="entry name" value="Histidine kinase-like ATPase, C-terminal domain"/>
    <property type="match status" value="1"/>
</dbReference>
<dbReference type="CDD" id="cd00082">
    <property type="entry name" value="HisKA"/>
    <property type="match status" value="1"/>
</dbReference>
<dbReference type="SUPFAM" id="SSF47384">
    <property type="entry name" value="Homodimeric domain of signal transducing histidine kinase"/>
    <property type="match status" value="1"/>
</dbReference>
<keyword evidence="6" id="KW-0418">Kinase</keyword>
<dbReference type="PRINTS" id="PR00344">
    <property type="entry name" value="BCTRLSENSOR"/>
</dbReference>